<protein>
    <submittedName>
        <fullName evidence="1">2601_t:CDS:1</fullName>
    </submittedName>
</protein>
<dbReference type="EMBL" id="CAJVQC010168164">
    <property type="protein sequence ID" value="CAG8849933.1"/>
    <property type="molecule type" value="Genomic_DNA"/>
</dbReference>
<comment type="caution">
    <text evidence="1">The sequence shown here is derived from an EMBL/GenBank/DDBJ whole genome shotgun (WGS) entry which is preliminary data.</text>
</comment>
<evidence type="ECO:0000313" key="2">
    <source>
        <dbReference type="Proteomes" id="UP000789920"/>
    </source>
</evidence>
<keyword evidence="2" id="KW-1185">Reference proteome</keyword>
<feature type="non-terminal residue" evidence="1">
    <location>
        <position position="1"/>
    </location>
</feature>
<gene>
    <name evidence="1" type="ORF">RPERSI_LOCUS35846</name>
</gene>
<accession>A0ACA9SV96</accession>
<evidence type="ECO:0000313" key="1">
    <source>
        <dbReference type="EMBL" id="CAG8849933.1"/>
    </source>
</evidence>
<name>A0ACA9SV96_9GLOM</name>
<reference evidence="1" key="1">
    <citation type="submission" date="2021-06" db="EMBL/GenBank/DDBJ databases">
        <authorList>
            <person name="Kallberg Y."/>
            <person name="Tangrot J."/>
            <person name="Rosling A."/>
        </authorList>
    </citation>
    <scope>NUCLEOTIDE SEQUENCE</scope>
    <source>
        <strain evidence="1">MA461A</strain>
    </source>
</reference>
<proteinExistence type="predicted"/>
<dbReference type="Proteomes" id="UP000789920">
    <property type="component" value="Unassembled WGS sequence"/>
</dbReference>
<organism evidence="1 2">
    <name type="scientific">Racocetra persica</name>
    <dbReference type="NCBI Taxonomy" id="160502"/>
    <lineage>
        <taxon>Eukaryota</taxon>
        <taxon>Fungi</taxon>
        <taxon>Fungi incertae sedis</taxon>
        <taxon>Mucoromycota</taxon>
        <taxon>Glomeromycotina</taxon>
        <taxon>Glomeromycetes</taxon>
        <taxon>Diversisporales</taxon>
        <taxon>Gigasporaceae</taxon>
        <taxon>Racocetra</taxon>
    </lineage>
</organism>
<sequence>EKTILLNGFSVKQNSNGFTSYTAGEKRVGGAQEIFIGNYQLTERQAKELEFFQ</sequence>